<keyword evidence="1" id="KW-0732">Signal</keyword>
<dbReference type="AlphaFoldDB" id="A0A4R5ML15"/>
<name>A0A4R5ML15_9SPHI</name>
<comment type="caution">
    <text evidence="2">The sequence shown here is derived from an EMBL/GenBank/DDBJ whole genome shotgun (WGS) entry which is preliminary data.</text>
</comment>
<proteinExistence type="predicted"/>
<dbReference type="OrthoDB" id="1239964at2"/>
<gene>
    <name evidence="2" type="ORF">EZJ43_07925</name>
</gene>
<feature type="signal peptide" evidence="1">
    <location>
        <begin position="1"/>
        <end position="23"/>
    </location>
</feature>
<protein>
    <recommendedName>
        <fullName evidence="4">Lipoprotein</fullName>
    </recommendedName>
</protein>
<dbReference type="PROSITE" id="PS51257">
    <property type="entry name" value="PROKAR_LIPOPROTEIN"/>
    <property type="match status" value="1"/>
</dbReference>
<sequence length="246" mass="28440">MKQLTKKTFLMAIILPLIISCNAETKRTAKDNPTQNAKEIDTTQVTKEIKEIDTTSFNVKTDAIPINGIKLNQPLAILLKPYNLTKDDNSNLEYNVNLDYEEFAFDVKYKYKYNDVAIGKIKSLVVFYLKNDKSTFCYELELENNPNCKKILAELKNNFGKNTFYKKVESTKARPAFVDNNGEPETDHIIQELTKWNDDKNKANYYVISKENLTTKENKLTVIVISTISKKSAEWIDYRSLKMVFD</sequence>
<dbReference type="RefSeq" id="WP_133262166.1">
    <property type="nucleotide sequence ID" value="NZ_SJCY01000004.1"/>
</dbReference>
<evidence type="ECO:0000313" key="2">
    <source>
        <dbReference type="EMBL" id="TDG36437.1"/>
    </source>
</evidence>
<evidence type="ECO:0000256" key="1">
    <source>
        <dbReference type="SAM" id="SignalP"/>
    </source>
</evidence>
<keyword evidence="3" id="KW-1185">Reference proteome</keyword>
<reference evidence="2 3" key="1">
    <citation type="submission" date="2019-02" db="EMBL/GenBank/DDBJ databases">
        <title>Pedobacter sp. nov., a novel speices isolated from soil of pinguins habitat in Antarcitica.</title>
        <authorList>
            <person name="He R.-H."/>
        </authorList>
    </citation>
    <scope>NUCLEOTIDE SEQUENCE [LARGE SCALE GENOMIC DNA]</scope>
    <source>
        <strain evidence="2 3">E01020</strain>
    </source>
</reference>
<dbReference type="EMBL" id="SJCY01000004">
    <property type="protein sequence ID" value="TDG36437.1"/>
    <property type="molecule type" value="Genomic_DNA"/>
</dbReference>
<accession>A0A4R5ML15</accession>
<feature type="chain" id="PRO_5020313306" description="Lipoprotein" evidence="1">
    <location>
        <begin position="24"/>
        <end position="246"/>
    </location>
</feature>
<organism evidence="2 3">
    <name type="scientific">Pedobacter changchengzhani</name>
    <dbReference type="NCBI Taxonomy" id="2529274"/>
    <lineage>
        <taxon>Bacteria</taxon>
        <taxon>Pseudomonadati</taxon>
        <taxon>Bacteroidota</taxon>
        <taxon>Sphingobacteriia</taxon>
        <taxon>Sphingobacteriales</taxon>
        <taxon>Sphingobacteriaceae</taxon>
        <taxon>Pedobacter</taxon>
    </lineage>
</organism>
<evidence type="ECO:0000313" key="3">
    <source>
        <dbReference type="Proteomes" id="UP000295668"/>
    </source>
</evidence>
<dbReference type="Proteomes" id="UP000295668">
    <property type="component" value="Unassembled WGS sequence"/>
</dbReference>
<evidence type="ECO:0008006" key="4">
    <source>
        <dbReference type="Google" id="ProtNLM"/>
    </source>
</evidence>